<dbReference type="SUPFAM" id="SSF50978">
    <property type="entry name" value="WD40 repeat-like"/>
    <property type="match status" value="1"/>
</dbReference>
<protein>
    <submittedName>
        <fullName evidence="1">Uncharacterized protein</fullName>
    </submittedName>
</protein>
<dbReference type="GO" id="GO:0006913">
    <property type="term" value="P:nucleocytoplasmic transport"/>
    <property type="evidence" value="ECO:0007669"/>
    <property type="project" value="TreeGrafter"/>
</dbReference>
<accession>A0AAD5XZS7</accession>
<dbReference type="PANTHER" id="PTHR14494:SF0">
    <property type="entry name" value="ALADIN"/>
    <property type="match status" value="1"/>
</dbReference>
<proteinExistence type="predicted"/>
<evidence type="ECO:0000313" key="2">
    <source>
        <dbReference type="Proteomes" id="UP001211065"/>
    </source>
</evidence>
<dbReference type="AlphaFoldDB" id="A0AAD5XZS7"/>
<dbReference type="PANTHER" id="PTHR14494">
    <property type="entry name" value="ALADIN/ADRACALIN/AAAS"/>
    <property type="match status" value="1"/>
</dbReference>
<organism evidence="1 2">
    <name type="scientific">Clydaea vesicula</name>
    <dbReference type="NCBI Taxonomy" id="447962"/>
    <lineage>
        <taxon>Eukaryota</taxon>
        <taxon>Fungi</taxon>
        <taxon>Fungi incertae sedis</taxon>
        <taxon>Chytridiomycota</taxon>
        <taxon>Chytridiomycota incertae sedis</taxon>
        <taxon>Chytridiomycetes</taxon>
        <taxon>Lobulomycetales</taxon>
        <taxon>Lobulomycetaceae</taxon>
        <taxon>Clydaea</taxon>
    </lineage>
</organism>
<sequence>MLSSFDINNFPSNSQVTVLVEKQKSKHHNLNVNKKKQNQSFYLKKKLIRIKPKINLHSNYVALLENFNQIVLIKNFHHFLADSHYENEEEEHNKFKLILTSDKFQEIYCFEFDPTGNPILAVGTDNGVCLFKNLNVETFLACGTTDGTTVLIWDVNKEESLYLKPYGGKATALLAWSPDGRYLIQATTKGVIRLYTTKNWEFVSIIPNAADLYWTKDSSSFIFSQEFSSSLFGIQMDSENLEKFKELSPVSFSEQVIHYTDRVINKSKTDISGEKDEVTIDSVTESLVSIPEKVFGIISNFCFDYKEKRLSICFEGESNLTAVFEVLVIGLMKFKFIGFIRSPPSVINSNREDYFLSKKTCSFGRLWNHNGGFDENGSMLIISEKDGLVNFIPCYY</sequence>
<dbReference type="GO" id="GO:0005643">
    <property type="term" value="C:nuclear pore"/>
    <property type="evidence" value="ECO:0007669"/>
    <property type="project" value="TreeGrafter"/>
</dbReference>
<gene>
    <name evidence="1" type="ORF">HK099_004147</name>
</gene>
<dbReference type="InterPro" id="IPR036322">
    <property type="entry name" value="WD40_repeat_dom_sf"/>
</dbReference>
<dbReference type="Gene3D" id="2.130.10.10">
    <property type="entry name" value="YVTN repeat-like/Quinoprotein amine dehydrogenase"/>
    <property type="match status" value="1"/>
</dbReference>
<dbReference type="Proteomes" id="UP001211065">
    <property type="component" value="Unassembled WGS sequence"/>
</dbReference>
<name>A0AAD5XZS7_9FUNG</name>
<keyword evidence="2" id="KW-1185">Reference proteome</keyword>
<reference evidence="1" key="1">
    <citation type="submission" date="2020-05" db="EMBL/GenBank/DDBJ databases">
        <title>Phylogenomic resolution of chytrid fungi.</title>
        <authorList>
            <person name="Stajich J.E."/>
            <person name="Amses K."/>
            <person name="Simmons R."/>
            <person name="Seto K."/>
            <person name="Myers J."/>
            <person name="Bonds A."/>
            <person name="Quandt C.A."/>
            <person name="Barry K."/>
            <person name="Liu P."/>
            <person name="Grigoriev I."/>
            <person name="Longcore J.E."/>
            <person name="James T.Y."/>
        </authorList>
    </citation>
    <scope>NUCLEOTIDE SEQUENCE</scope>
    <source>
        <strain evidence="1">JEL0476</strain>
    </source>
</reference>
<comment type="caution">
    <text evidence="1">The sequence shown here is derived from an EMBL/GenBank/DDBJ whole genome shotgun (WGS) entry which is preliminary data.</text>
</comment>
<evidence type="ECO:0000313" key="1">
    <source>
        <dbReference type="EMBL" id="KAJ3220610.1"/>
    </source>
</evidence>
<dbReference type="InterPro" id="IPR045139">
    <property type="entry name" value="Aladin"/>
</dbReference>
<dbReference type="InterPro" id="IPR015943">
    <property type="entry name" value="WD40/YVTN_repeat-like_dom_sf"/>
</dbReference>
<dbReference type="EMBL" id="JADGJW010000287">
    <property type="protein sequence ID" value="KAJ3220610.1"/>
    <property type="molecule type" value="Genomic_DNA"/>
</dbReference>